<accession>A0ABD3KS09</accession>
<dbReference type="PANTHER" id="PTHR11017">
    <property type="entry name" value="LEUCINE-RICH REPEAT-CONTAINING PROTEIN"/>
    <property type="match status" value="1"/>
</dbReference>
<evidence type="ECO:0000256" key="2">
    <source>
        <dbReference type="ARBA" id="ARBA00022737"/>
    </source>
</evidence>
<dbReference type="Pfam" id="PF00931">
    <property type="entry name" value="NB-ARC"/>
    <property type="match status" value="1"/>
</dbReference>
<dbReference type="InterPro" id="IPR044974">
    <property type="entry name" value="Disease_R_plants"/>
</dbReference>
<proteinExistence type="predicted"/>
<name>A0ABD3KS09_EUCGL</name>
<dbReference type="SUPFAM" id="SSF52540">
    <property type="entry name" value="P-loop containing nucleoside triphosphate hydrolases"/>
    <property type="match status" value="1"/>
</dbReference>
<reference evidence="7 8" key="1">
    <citation type="submission" date="2024-11" db="EMBL/GenBank/DDBJ databases">
        <title>Chromosome-level genome assembly of Eucalyptus globulus Labill. provides insights into its genome evolution.</title>
        <authorList>
            <person name="Li X."/>
        </authorList>
    </citation>
    <scope>NUCLEOTIDE SEQUENCE [LARGE SCALE GENOMIC DNA]</scope>
    <source>
        <strain evidence="7">CL2024</strain>
        <tissue evidence="7">Fresh tender leaves</tissue>
    </source>
</reference>
<dbReference type="GO" id="GO:0006952">
    <property type="term" value="P:defense response"/>
    <property type="evidence" value="ECO:0007669"/>
    <property type="project" value="UniProtKB-KW"/>
</dbReference>
<dbReference type="PANTHER" id="PTHR11017:SF570">
    <property type="entry name" value="DISEASE RESISTANCE PROTEIN (TIR-NBS CLASS)-RELATED"/>
    <property type="match status" value="1"/>
</dbReference>
<gene>
    <name evidence="7" type="ORF">ACJRO7_021599</name>
</gene>
<evidence type="ECO:0000256" key="3">
    <source>
        <dbReference type="ARBA" id="ARBA00022821"/>
    </source>
</evidence>
<dbReference type="InterPro" id="IPR027417">
    <property type="entry name" value="P-loop_NTPase"/>
</dbReference>
<dbReference type="SMART" id="SM00255">
    <property type="entry name" value="TIR"/>
    <property type="match status" value="1"/>
</dbReference>
<dbReference type="Gene3D" id="1.10.8.430">
    <property type="entry name" value="Helical domain of apoptotic protease-activating factors"/>
    <property type="match status" value="1"/>
</dbReference>
<feature type="domain" description="TIR" evidence="6">
    <location>
        <begin position="53"/>
        <end position="222"/>
    </location>
</feature>
<evidence type="ECO:0000259" key="6">
    <source>
        <dbReference type="PROSITE" id="PS50104"/>
    </source>
</evidence>
<dbReference type="InterPro" id="IPR000157">
    <property type="entry name" value="TIR_dom"/>
</dbReference>
<keyword evidence="4" id="KW-0520">NAD</keyword>
<dbReference type="InterPro" id="IPR002182">
    <property type="entry name" value="NB-ARC"/>
</dbReference>
<dbReference type="InterPro" id="IPR032675">
    <property type="entry name" value="LRR_dom_sf"/>
</dbReference>
<dbReference type="Pfam" id="PF23598">
    <property type="entry name" value="LRR_14"/>
    <property type="match status" value="1"/>
</dbReference>
<sequence length="1301" mass="147930">MHRRIKKRRTNASGNAEDVDTGASGSKTVLTETNFVGSGSSPTETNNSASTRKCYEVFLSFRGPDTRHGFTDHLYDGLLRAGIHTFRDDDELCQGEDIRPELMAAITNSKILIPIFSENYGTSSWCLDELVQIMERKNNNGQIVLPIFYKVKPAEVRYQTGRFGEAFHERESRLRERSPFDPTTLEKWKQALLEVSNLKGYEADRSEVELVKLVVQKVLSELKKKFELIVSENLVGIASHVNNIMELLDDKSHALLFVGIHGMGGIGKTTLAKTIYNELSNQSNQFEHRSFIADIRESWKRGAHVLQNQLIYDISNQKHEVHNKDEGINFISSRFKDKKVLLFLDDVDDVDQVKCLAGKHDWFSLGSIIIITSRNKRILEVAGVDHNYELTEVDYEQSLILFSKHAFRKDVPPSEFEGLTHKVVYTTGGLPLSLEVLGSLLCGKESKEWRDVIKKLEKIPRIEVQEKLRISYDVLDNGQKQIFLDIACFLIGTDKRIAFYMWDACDFFPGENIEVLTFMSLIKIGDDLEFQMHDQLRDLGRAIVREENEQQPWHRSRLWDSEEVLKVLKRNKGTNKIEAIDLSKGNSEGLGKIVERDGDNYTVEQFKKLTSLRFLFMKGAHLSGDFEDSMEELKWLQWQKCPTSFEVDNFHMQELAVLELRGSDINEKWRGWSFFKMAKKLKYLDLSWCGSLENTDFLSAFEKLEVLILCGCKRLKRIDASIEDTEGFLHLEQDSSRALHLVVGADAGTERSVPRFCPRELPTVIGKLKALRQLDLSYTPSLSALPNSIGSLENLEILDISFSGIEELPNGIGSLRKLRELRAAACPNLKGIMVESMCNLSSLRYLDFLESYKLQSLPELPSGLIDLCVTSQSRKLPSLSHLAHLKELEVHSCDNLQCIQELPSTQLKSSKCSQLTDIEESESPQSLNTPFKLEVLNVSVCESIKILDVSQFVHLRTLDVCNNPKLLEVRGLDKLMYLESLTINFLNSIKRLDLPKFGCLKKLYVDESEKLADGYDTLAEIQGLDRSEFLERLDIHCASIGRLDLPKSGSLKELKAIYCENLVEIEGLDRSEYLEILNICGCTSIGRLDLPKFGMLNELVAEFCKNLAEIQGLDSLEYLESLDIRCCTSIGRLDLPKFGMLKKLEASHCKNLAEIQGLDSLEYLESLDISRCTSIGRLDLPKSGSMKRVNVGWCKKLAEIHGLDRLESLEILEISWCTSIERLLLPKSGSLKRLEARDCKNLVEIQGLDRLEFLEKLNIIGCKSLKTIPELSGTQIYRYYHITNGTYYVSCPYYTDDSDEE</sequence>
<feature type="region of interest" description="Disordered" evidence="5">
    <location>
        <begin position="1"/>
        <end position="24"/>
    </location>
</feature>
<dbReference type="InterPro" id="IPR036390">
    <property type="entry name" value="WH_DNA-bd_sf"/>
</dbReference>
<comment type="caution">
    <text evidence="7">The sequence shown here is derived from an EMBL/GenBank/DDBJ whole genome shotgun (WGS) entry which is preliminary data.</text>
</comment>
<dbReference type="InterPro" id="IPR042197">
    <property type="entry name" value="Apaf_helical"/>
</dbReference>
<dbReference type="GO" id="GO:0051707">
    <property type="term" value="P:response to other organism"/>
    <property type="evidence" value="ECO:0007669"/>
    <property type="project" value="UniProtKB-ARBA"/>
</dbReference>
<dbReference type="Proteomes" id="UP001634007">
    <property type="component" value="Unassembled WGS sequence"/>
</dbReference>
<evidence type="ECO:0000313" key="7">
    <source>
        <dbReference type="EMBL" id="KAL3740347.1"/>
    </source>
</evidence>
<keyword evidence="1" id="KW-0433">Leucine-rich repeat</keyword>
<keyword evidence="2" id="KW-0677">Repeat</keyword>
<evidence type="ECO:0000313" key="8">
    <source>
        <dbReference type="Proteomes" id="UP001634007"/>
    </source>
</evidence>
<protein>
    <recommendedName>
        <fullName evidence="6">TIR domain-containing protein</fullName>
    </recommendedName>
</protein>
<organism evidence="7 8">
    <name type="scientific">Eucalyptus globulus</name>
    <name type="common">Tasmanian blue gum</name>
    <dbReference type="NCBI Taxonomy" id="34317"/>
    <lineage>
        <taxon>Eukaryota</taxon>
        <taxon>Viridiplantae</taxon>
        <taxon>Streptophyta</taxon>
        <taxon>Embryophyta</taxon>
        <taxon>Tracheophyta</taxon>
        <taxon>Spermatophyta</taxon>
        <taxon>Magnoliopsida</taxon>
        <taxon>eudicotyledons</taxon>
        <taxon>Gunneridae</taxon>
        <taxon>Pentapetalae</taxon>
        <taxon>rosids</taxon>
        <taxon>malvids</taxon>
        <taxon>Myrtales</taxon>
        <taxon>Myrtaceae</taxon>
        <taxon>Myrtoideae</taxon>
        <taxon>Eucalypteae</taxon>
        <taxon>Eucalyptus</taxon>
    </lineage>
</organism>
<dbReference type="EMBL" id="JBJKBG010000005">
    <property type="protein sequence ID" value="KAL3740347.1"/>
    <property type="molecule type" value="Genomic_DNA"/>
</dbReference>
<feature type="compositionally biased region" description="Basic residues" evidence="5">
    <location>
        <begin position="1"/>
        <end position="10"/>
    </location>
</feature>
<dbReference type="SUPFAM" id="SSF52047">
    <property type="entry name" value="RNI-like"/>
    <property type="match status" value="1"/>
</dbReference>
<dbReference type="InterPro" id="IPR055414">
    <property type="entry name" value="LRR_R13L4/SHOC2-like"/>
</dbReference>
<dbReference type="Pfam" id="PF01582">
    <property type="entry name" value="TIR"/>
    <property type="match status" value="1"/>
</dbReference>
<dbReference type="SUPFAM" id="SSF46785">
    <property type="entry name" value="Winged helix' DNA-binding domain"/>
    <property type="match status" value="1"/>
</dbReference>
<dbReference type="Pfam" id="PF23282">
    <property type="entry name" value="WHD_ROQ1"/>
    <property type="match status" value="1"/>
</dbReference>
<dbReference type="InterPro" id="IPR058192">
    <property type="entry name" value="WHD_ROQ1-like"/>
</dbReference>
<keyword evidence="8" id="KW-1185">Reference proteome</keyword>
<evidence type="ECO:0000256" key="1">
    <source>
        <dbReference type="ARBA" id="ARBA00022614"/>
    </source>
</evidence>
<dbReference type="PRINTS" id="PR00364">
    <property type="entry name" value="DISEASERSIST"/>
</dbReference>
<dbReference type="FunFam" id="3.40.50.10140:FF:000007">
    <property type="entry name" value="Disease resistance protein (TIR-NBS-LRR class)"/>
    <property type="match status" value="1"/>
</dbReference>
<dbReference type="SUPFAM" id="SSF52200">
    <property type="entry name" value="Toll/Interleukin receptor TIR domain"/>
    <property type="match status" value="1"/>
</dbReference>
<dbReference type="SUPFAM" id="SSF52058">
    <property type="entry name" value="L domain-like"/>
    <property type="match status" value="1"/>
</dbReference>
<evidence type="ECO:0000256" key="4">
    <source>
        <dbReference type="ARBA" id="ARBA00023027"/>
    </source>
</evidence>
<dbReference type="Gene3D" id="3.40.1170.20">
    <property type="entry name" value="tRNA intron endonuclease, N-terminal domain"/>
    <property type="match status" value="7"/>
</dbReference>
<dbReference type="Gene3D" id="3.80.10.10">
    <property type="entry name" value="Ribonuclease Inhibitor"/>
    <property type="match status" value="2"/>
</dbReference>
<evidence type="ECO:0000256" key="5">
    <source>
        <dbReference type="SAM" id="MobiDB-lite"/>
    </source>
</evidence>
<dbReference type="Gene3D" id="3.40.50.10140">
    <property type="entry name" value="Toll/interleukin-1 receptor homology (TIR) domain"/>
    <property type="match status" value="1"/>
</dbReference>
<dbReference type="PROSITE" id="PS50104">
    <property type="entry name" value="TIR"/>
    <property type="match status" value="1"/>
</dbReference>
<keyword evidence="3" id="KW-0611">Plant defense</keyword>
<dbReference type="Gene3D" id="3.40.50.300">
    <property type="entry name" value="P-loop containing nucleotide triphosphate hydrolases"/>
    <property type="match status" value="1"/>
</dbReference>
<dbReference type="InterPro" id="IPR035897">
    <property type="entry name" value="Toll_tir_struct_dom_sf"/>
</dbReference>